<proteinExistence type="predicted"/>
<dbReference type="OrthoDB" id="7779068at2"/>
<dbReference type="AlphaFoldDB" id="A0A344PL24"/>
<name>A0A344PL24_9RHOB</name>
<keyword evidence="2" id="KW-1185">Reference proteome</keyword>
<sequence length="104" mass="11254">MNEAPMQTYTYRLGESAEPITMRQDDGTPYDLSGCSVQIAVETGPTCLIVPVQIPDPLLGTIMPDTAVLDTLTPRARRASIHITWSEGSKDSSPDFALNIVEAC</sequence>
<evidence type="ECO:0000313" key="1">
    <source>
        <dbReference type="EMBL" id="AXC50079.1"/>
    </source>
</evidence>
<protein>
    <submittedName>
        <fullName evidence="1">Uncharacterized protein</fullName>
    </submittedName>
</protein>
<dbReference type="Proteomes" id="UP000252023">
    <property type="component" value="Chromosome"/>
</dbReference>
<reference evidence="2" key="1">
    <citation type="submission" date="2018-07" db="EMBL/GenBank/DDBJ databases">
        <title>Genome sequencing of Paracoccus sp. SC2-6.</title>
        <authorList>
            <person name="Heo J."/>
            <person name="Kim S.-J."/>
            <person name="Kwon S.-W."/>
        </authorList>
    </citation>
    <scope>NUCLEOTIDE SEQUENCE [LARGE SCALE GENOMIC DNA]</scope>
    <source>
        <strain evidence="2">SC2-6</strain>
    </source>
</reference>
<accession>A0A344PL24</accession>
<dbReference type="KEGG" id="pars:DRW48_10575"/>
<dbReference type="EMBL" id="CP030918">
    <property type="protein sequence ID" value="AXC50079.1"/>
    <property type="molecule type" value="Genomic_DNA"/>
</dbReference>
<organism evidence="1 2">
    <name type="scientific">Paracoccus suum</name>
    <dbReference type="NCBI Taxonomy" id="2259340"/>
    <lineage>
        <taxon>Bacteria</taxon>
        <taxon>Pseudomonadati</taxon>
        <taxon>Pseudomonadota</taxon>
        <taxon>Alphaproteobacteria</taxon>
        <taxon>Rhodobacterales</taxon>
        <taxon>Paracoccaceae</taxon>
        <taxon>Paracoccus</taxon>
    </lineage>
</organism>
<gene>
    <name evidence="1" type="ORF">DRW48_10575</name>
</gene>
<evidence type="ECO:0000313" key="2">
    <source>
        <dbReference type="Proteomes" id="UP000252023"/>
    </source>
</evidence>